<name>A0ABT8R8A0_9BACT</name>
<sequence>MASQPSSEDKLALLYYFQKMYRQRLVKTHVGYQKGLISIKEQVLNWLKEEIYFLKKYLQKINYLT</sequence>
<keyword evidence="2" id="KW-1185">Reference proteome</keyword>
<dbReference type="EMBL" id="JAUKPO010000005">
    <property type="protein sequence ID" value="MDO1446982.1"/>
    <property type="molecule type" value="Genomic_DNA"/>
</dbReference>
<evidence type="ECO:0000313" key="2">
    <source>
        <dbReference type="Proteomes" id="UP001168528"/>
    </source>
</evidence>
<protein>
    <submittedName>
        <fullName evidence="1">Uncharacterized protein</fullName>
    </submittedName>
</protein>
<accession>A0ABT8R8A0</accession>
<dbReference type="RefSeq" id="WP_302037784.1">
    <property type="nucleotide sequence ID" value="NZ_JAUKPO010000005.1"/>
</dbReference>
<comment type="caution">
    <text evidence="1">The sequence shown here is derived from an EMBL/GenBank/DDBJ whole genome shotgun (WGS) entry which is preliminary data.</text>
</comment>
<proteinExistence type="predicted"/>
<gene>
    <name evidence="1" type="ORF">Q0590_12005</name>
</gene>
<dbReference type="Proteomes" id="UP001168528">
    <property type="component" value="Unassembled WGS sequence"/>
</dbReference>
<organism evidence="1 2">
    <name type="scientific">Rhodocytophaga aerolata</name>
    <dbReference type="NCBI Taxonomy" id="455078"/>
    <lineage>
        <taxon>Bacteria</taxon>
        <taxon>Pseudomonadati</taxon>
        <taxon>Bacteroidota</taxon>
        <taxon>Cytophagia</taxon>
        <taxon>Cytophagales</taxon>
        <taxon>Rhodocytophagaceae</taxon>
        <taxon>Rhodocytophaga</taxon>
    </lineage>
</organism>
<evidence type="ECO:0000313" key="1">
    <source>
        <dbReference type="EMBL" id="MDO1446982.1"/>
    </source>
</evidence>
<reference evidence="1" key="1">
    <citation type="submission" date="2023-07" db="EMBL/GenBank/DDBJ databases">
        <title>The genome sequence of Rhodocytophaga aerolata KACC 12507.</title>
        <authorList>
            <person name="Zhang X."/>
        </authorList>
    </citation>
    <scope>NUCLEOTIDE SEQUENCE</scope>
    <source>
        <strain evidence="1">KACC 12507</strain>
    </source>
</reference>